<reference evidence="1" key="1">
    <citation type="journal article" date="2015" name="Nature">
        <title>Complex archaea that bridge the gap between prokaryotes and eukaryotes.</title>
        <authorList>
            <person name="Spang A."/>
            <person name="Saw J.H."/>
            <person name="Jorgensen S.L."/>
            <person name="Zaremba-Niedzwiedzka K."/>
            <person name="Martijn J."/>
            <person name="Lind A.E."/>
            <person name="van Eijk R."/>
            <person name="Schleper C."/>
            <person name="Guy L."/>
            <person name="Ettema T.J."/>
        </authorList>
    </citation>
    <scope>NUCLEOTIDE SEQUENCE</scope>
</reference>
<comment type="caution">
    <text evidence="1">The sequence shown here is derived from an EMBL/GenBank/DDBJ whole genome shotgun (WGS) entry which is preliminary data.</text>
</comment>
<dbReference type="EMBL" id="LAZR01030398">
    <property type="protein sequence ID" value="KKL56727.1"/>
    <property type="molecule type" value="Genomic_DNA"/>
</dbReference>
<sequence length="165" mass="18982">PYDFGDRFELKTAAENIADFNSKLGEALENQAQESQMRKFDTENYHGHPKFYELLQQMADLHGRKNHDYAGDDPLSNLRASEEIGIPAWKGILVRLMDKWSRLKNFARTGIFEVKDESLIDALMDNAVYSLLCIILFEEEKEKLPDGVIPDSTLVPMSNFEEPRK</sequence>
<evidence type="ECO:0000313" key="1">
    <source>
        <dbReference type="EMBL" id="KKL56727.1"/>
    </source>
</evidence>
<proteinExistence type="predicted"/>
<evidence type="ECO:0008006" key="2">
    <source>
        <dbReference type="Google" id="ProtNLM"/>
    </source>
</evidence>
<protein>
    <recommendedName>
        <fullName evidence="2">Nucleotide modification associated domain-containing protein</fullName>
    </recommendedName>
</protein>
<organism evidence="1">
    <name type="scientific">marine sediment metagenome</name>
    <dbReference type="NCBI Taxonomy" id="412755"/>
    <lineage>
        <taxon>unclassified sequences</taxon>
        <taxon>metagenomes</taxon>
        <taxon>ecological metagenomes</taxon>
    </lineage>
</organism>
<feature type="non-terminal residue" evidence="1">
    <location>
        <position position="1"/>
    </location>
</feature>
<dbReference type="AlphaFoldDB" id="A0A0F9FZZ2"/>
<name>A0A0F9FZZ2_9ZZZZ</name>
<gene>
    <name evidence="1" type="ORF">LCGC14_2242550</name>
</gene>
<accession>A0A0F9FZZ2</accession>